<gene>
    <name evidence="2" type="primary">Dwil\GK24477</name>
    <name evidence="2" type="ORF">Dwil_GK24477</name>
</gene>
<dbReference type="AlphaFoldDB" id="B4N0I0"/>
<accession>B4N0I0</accession>
<feature type="coiled-coil region" evidence="1">
    <location>
        <begin position="266"/>
        <end position="311"/>
    </location>
</feature>
<dbReference type="Proteomes" id="UP000007798">
    <property type="component" value="Unassembled WGS sequence"/>
</dbReference>
<sequence length="365" mass="42827">MKLKHEKVSDSVPKVKRLYHQRYRKEWEDNPSFAPWLQASNHGFSAHCRACSVDILARLASIKQHQNTVKHQNGMKCNQVLLDQNDEARNALPDEHEEFISLESKEEEFATMKNSVKSEQIESIPPYKYRKDWEEIPNFSPWLQASNIDHLAHCKFCNVNMLARIGSIKQHETSAKHQKAVKYNKIYTNTISQIQEDEANLDVDHEEFLDCKTKPKTRAQSNPEQLYTVERVEYKDDNDNMSNDDSILDTLLSAEEMGTYSNEEDLVEIEDQNEEEQEQDQELDQQQDFYVQDVEMNVDELQEEQEKDDEENPVINEFDLFGKSVALQLNQMDLEDALLCQDRLQAVITNFRLRVLKRQKQSKIR</sequence>
<evidence type="ECO:0008006" key="4">
    <source>
        <dbReference type="Google" id="ProtNLM"/>
    </source>
</evidence>
<dbReference type="EMBL" id="CH963920">
    <property type="protein sequence ID" value="EDW77593.1"/>
    <property type="molecule type" value="Genomic_DNA"/>
</dbReference>
<keyword evidence="1" id="KW-0175">Coiled coil</keyword>
<dbReference type="InParanoid" id="B4N0I0"/>
<reference evidence="2 3" key="1">
    <citation type="journal article" date="2007" name="Nature">
        <title>Evolution of genes and genomes on the Drosophila phylogeny.</title>
        <authorList>
            <consortium name="Drosophila 12 Genomes Consortium"/>
            <person name="Clark A.G."/>
            <person name="Eisen M.B."/>
            <person name="Smith D.R."/>
            <person name="Bergman C.M."/>
            <person name="Oliver B."/>
            <person name="Markow T.A."/>
            <person name="Kaufman T.C."/>
            <person name="Kellis M."/>
            <person name="Gelbart W."/>
            <person name="Iyer V.N."/>
            <person name="Pollard D.A."/>
            <person name="Sackton T.B."/>
            <person name="Larracuente A.M."/>
            <person name="Singh N.D."/>
            <person name="Abad J.P."/>
            <person name="Abt D.N."/>
            <person name="Adryan B."/>
            <person name="Aguade M."/>
            <person name="Akashi H."/>
            <person name="Anderson W.W."/>
            <person name="Aquadro C.F."/>
            <person name="Ardell D.H."/>
            <person name="Arguello R."/>
            <person name="Artieri C.G."/>
            <person name="Barbash D.A."/>
            <person name="Barker D."/>
            <person name="Barsanti P."/>
            <person name="Batterham P."/>
            <person name="Batzoglou S."/>
            <person name="Begun D."/>
            <person name="Bhutkar A."/>
            <person name="Blanco E."/>
            <person name="Bosak S.A."/>
            <person name="Bradley R.K."/>
            <person name="Brand A.D."/>
            <person name="Brent M.R."/>
            <person name="Brooks A.N."/>
            <person name="Brown R.H."/>
            <person name="Butlin R.K."/>
            <person name="Caggese C."/>
            <person name="Calvi B.R."/>
            <person name="Bernardo de Carvalho A."/>
            <person name="Caspi A."/>
            <person name="Castrezana S."/>
            <person name="Celniker S.E."/>
            <person name="Chang J.L."/>
            <person name="Chapple C."/>
            <person name="Chatterji S."/>
            <person name="Chinwalla A."/>
            <person name="Civetta A."/>
            <person name="Clifton S.W."/>
            <person name="Comeron J.M."/>
            <person name="Costello J.C."/>
            <person name="Coyne J.A."/>
            <person name="Daub J."/>
            <person name="David R.G."/>
            <person name="Delcher A.L."/>
            <person name="Delehaunty K."/>
            <person name="Do C.B."/>
            <person name="Ebling H."/>
            <person name="Edwards K."/>
            <person name="Eickbush T."/>
            <person name="Evans J.D."/>
            <person name="Filipski A."/>
            <person name="Findeiss S."/>
            <person name="Freyhult E."/>
            <person name="Fulton L."/>
            <person name="Fulton R."/>
            <person name="Garcia A.C."/>
            <person name="Gardiner A."/>
            <person name="Garfield D.A."/>
            <person name="Garvin B.E."/>
            <person name="Gibson G."/>
            <person name="Gilbert D."/>
            <person name="Gnerre S."/>
            <person name="Godfrey J."/>
            <person name="Good R."/>
            <person name="Gotea V."/>
            <person name="Gravely B."/>
            <person name="Greenberg A.J."/>
            <person name="Griffiths-Jones S."/>
            <person name="Gross S."/>
            <person name="Guigo R."/>
            <person name="Gustafson E.A."/>
            <person name="Haerty W."/>
            <person name="Hahn M.W."/>
            <person name="Halligan D.L."/>
            <person name="Halpern A.L."/>
            <person name="Halter G.M."/>
            <person name="Han M.V."/>
            <person name="Heger A."/>
            <person name="Hillier L."/>
            <person name="Hinrichs A.S."/>
            <person name="Holmes I."/>
            <person name="Hoskins R.A."/>
            <person name="Hubisz M.J."/>
            <person name="Hultmark D."/>
            <person name="Huntley M.A."/>
            <person name="Jaffe D.B."/>
            <person name="Jagadeeshan S."/>
            <person name="Jeck W.R."/>
            <person name="Johnson J."/>
            <person name="Jones C.D."/>
            <person name="Jordan W.C."/>
            <person name="Karpen G.H."/>
            <person name="Kataoka E."/>
            <person name="Keightley P.D."/>
            <person name="Kheradpour P."/>
            <person name="Kirkness E.F."/>
            <person name="Koerich L.B."/>
            <person name="Kristiansen K."/>
            <person name="Kudrna D."/>
            <person name="Kulathinal R.J."/>
            <person name="Kumar S."/>
            <person name="Kwok R."/>
            <person name="Lander E."/>
            <person name="Langley C.H."/>
            <person name="Lapoint R."/>
            <person name="Lazzaro B.P."/>
            <person name="Lee S.J."/>
            <person name="Levesque L."/>
            <person name="Li R."/>
            <person name="Lin C.F."/>
            <person name="Lin M.F."/>
            <person name="Lindblad-Toh K."/>
            <person name="Llopart A."/>
            <person name="Long M."/>
            <person name="Low L."/>
            <person name="Lozovsky E."/>
            <person name="Lu J."/>
            <person name="Luo M."/>
            <person name="Machado C.A."/>
            <person name="Makalowski W."/>
            <person name="Marzo M."/>
            <person name="Matsuda M."/>
            <person name="Matzkin L."/>
            <person name="McAllister B."/>
            <person name="McBride C.S."/>
            <person name="McKernan B."/>
            <person name="McKernan K."/>
            <person name="Mendez-Lago M."/>
            <person name="Minx P."/>
            <person name="Mollenhauer M.U."/>
            <person name="Montooth K."/>
            <person name="Mount S.M."/>
            <person name="Mu X."/>
            <person name="Myers E."/>
            <person name="Negre B."/>
            <person name="Newfeld S."/>
            <person name="Nielsen R."/>
            <person name="Noor M.A."/>
            <person name="O'Grady P."/>
            <person name="Pachter L."/>
            <person name="Papaceit M."/>
            <person name="Parisi M.J."/>
            <person name="Parisi M."/>
            <person name="Parts L."/>
            <person name="Pedersen J.S."/>
            <person name="Pesole G."/>
            <person name="Phillippy A.M."/>
            <person name="Ponting C.P."/>
            <person name="Pop M."/>
            <person name="Porcelli D."/>
            <person name="Powell J.R."/>
            <person name="Prohaska S."/>
            <person name="Pruitt K."/>
            <person name="Puig M."/>
            <person name="Quesneville H."/>
            <person name="Ram K.R."/>
            <person name="Rand D."/>
            <person name="Rasmussen M.D."/>
            <person name="Reed L.K."/>
            <person name="Reenan R."/>
            <person name="Reily A."/>
            <person name="Remington K.A."/>
            <person name="Rieger T.T."/>
            <person name="Ritchie M.G."/>
            <person name="Robin C."/>
            <person name="Rogers Y.H."/>
            <person name="Rohde C."/>
            <person name="Rozas J."/>
            <person name="Rubenfield M.J."/>
            <person name="Ruiz A."/>
            <person name="Russo S."/>
            <person name="Salzberg S.L."/>
            <person name="Sanchez-Gracia A."/>
            <person name="Saranga D.J."/>
            <person name="Sato H."/>
            <person name="Schaeffer S.W."/>
            <person name="Schatz M.C."/>
            <person name="Schlenke T."/>
            <person name="Schwartz R."/>
            <person name="Segarra C."/>
            <person name="Singh R.S."/>
            <person name="Sirot L."/>
            <person name="Sirota M."/>
            <person name="Sisneros N.B."/>
            <person name="Smith C.D."/>
            <person name="Smith T.F."/>
            <person name="Spieth J."/>
            <person name="Stage D.E."/>
            <person name="Stark A."/>
            <person name="Stephan W."/>
            <person name="Strausberg R.L."/>
            <person name="Strempel S."/>
            <person name="Sturgill D."/>
            <person name="Sutton G."/>
            <person name="Sutton G.G."/>
            <person name="Tao W."/>
            <person name="Teichmann S."/>
            <person name="Tobari Y.N."/>
            <person name="Tomimura Y."/>
            <person name="Tsolas J.M."/>
            <person name="Valente V.L."/>
            <person name="Venter E."/>
            <person name="Venter J.C."/>
            <person name="Vicario S."/>
            <person name="Vieira F.G."/>
            <person name="Vilella A.J."/>
            <person name="Villasante A."/>
            <person name="Walenz B."/>
            <person name="Wang J."/>
            <person name="Wasserman M."/>
            <person name="Watts T."/>
            <person name="Wilson D."/>
            <person name="Wilson R.K."/>
            <person name="Wing R.A."/>
            <person name="Wolfner M.F."/>
            <person name="Wong A."/>
            <person name="Wong G.K."/>
            <person name="Wu C.I."/>
            <person name="Wu G."/>
            <person name="Yamamoto D."/>
            <person name="Yang H.P."/>
            <person name="Yang S.P."/>
            <person name="Yorke J.A."/>
            <person name="Yoshida K."/>
            <person name="Zdobnov E."/>
            <person name="Zhang P."/>
            <person name="Zhang Y."/>
            <person name="Zimin A.V."/>
            <person name="Baldwin J."/>
            <person name="Abdouelleil A."/>
            <person name="Abdulkadir J."/>
            <person name="Abebe A."/>
            <person name="Abera B."/>
            <person name="Abreu J."/>
            <person name="Acer S.C."/>
            <person name="Aftuck L."/>
            <person name="Alexander A."/>
            <person name="An P."/>
            <person name="Anderson E."/>
            <person name="Anderson S."/>
            <person name="Arachi H."/>
            <person name="Azer M."/>
            <person name="Bachantsang P."/>
            <person name="Barry A."/>
            <person name="Bayul T."/>
            <person name="Berlin A."/>
            <person name="Bessette D."/>
            <person name="Bloom T."/>
            <person name="Blye J."/>
            <person name="Boguslavskiy L."/>
            <person name="Bonnet C."/>
            <person name="Boukhgalter B."/>
            <person name="Bourzgui I."/>
            <person name="Brown A."/>
            <person name="Cahill P."/>
            <person name="Channer S."/>
            <person name="Cheshatsang Y."/>
            <person name="Chuda L."/>
            <person name="Citroen M."/>
            <person name="Collymore A."/>
            <person name="Cooke P."/>
            <person name="Costello M."/>
            <person name="D'Aco K."/>
            <person name="Daza R."/>
            <person name="De Haan G."/>
            <person name="DeGray S."/>
            <person name="DeMaso C."/>
            <person name="Dhargay N."/>
            <person name="Dooley K."/>
            <person name="Dooley E."/>
            <person name="Doricent M."/>
            <person name="Dorje P."/>
            <person name="Dorjee K."/>
            <person name="Dupes A."/>
            <person name="Elong R."/>
            <person name="Falk J."/>
            <person name="Farina A."/>
            <person name="Faro S."/>
            <person name="Ferguson D."/>
            <person name="Fisher S."/>
            <person name="Foley C.D."/>
            <person name="Franke A."/>
            <person name="Friedrich D."/>
            <person name="Gadbois L."/>
            <person name="Gearin G."/>
            <person name="Gearin C.R."/>
            <person name="Giannoukos G."/>
            <person name="Goode T."/>
            <person name="Graham J."/>
            <person name="Grandbois E."/>
            <person name="Grewal S."/>
            <person name="Gyaltsen K."/>
            <person name="Hafez N."/>
            <person name="Hagos B."/>
            <person name="Hall J."/>
            <person name="Henson C."/>
            <person name="Hollinger A."/>
            <person name="Honan T."/>
            <person name="Huard M.D."/>
            <person name="Hughes L."/>
            <person name="Hurhula B."/>
            <person name="Husby M.E."/>
            <person name="Kamat A."/>
            <person name="Kanga B."/>
            <person name="Kashin S."/>
            <person name="Khazanovich D."/>
            <person name="Kisner P."/>
            <person name="Lance K."/>
            <person name="Lara M."/>
            <person name="Lee W."/>
            <person name="Lennon N."/>
            <person name="Letendre F."/>
            <person name="LeVine R."/>
            <person name="Lipovsky A."/>
            <person name="Liu X."/>
            <person name="Liu J."/>
            <person name="Liu S."/>
            <person name="Lokyitsang T."/>
            <person name="Lokyitsang Y."/>
            <person name="Lubonja R."/>
            <person name="Lui A."/>
            <person name="MacDonald P."/>
            <person name="Magnisalis V."/>
            <person name="Maru K."/>
            <person name="Matthews C."/>
            <person name="McCusker W."/>
            <person name="McDonough S."/>
            <person name="Mehta T."/>
            <person name="Meldrim J."/>
            <person name="Meneus L."/>
            <person name="Mihai O."/>
            <person name="Mihalev A."/>
            <person name="Mihova T."/>
            <person name="Mittelman R."/>
            <person name="Mlenga V."/>
            <person name="Montmayeur A."/>
            <person name="Mulrain L."/>
            <person name="Navidi A."/>
            <person name="Naylor J."/>
            <person name="Negash T."/>
            <person name="Nguyen T."/>
            <person name="Nguyen N."/>
            <person name="Nicol R."/>
            <person name="Norbu C."/>
            <person name="Norbu N."/>
            <person name="Novod N."/>
            <person name="O'Neill B."/>
            <person name="Osman S."/>
            <person name="Markiewicz E."/>
            <person name="Oyono O.L."/>
            <person name="Patti C."/>
            <person name="Phunkhang P."/>
            <person name="Pierre F."/>
            <person name="Priest M."/>
            <person name="Raghuraman S."/>
            <person name="Rege F."/>
            <person name="Reyes R."/>
            <person name="Rise C."/>
            <person name="Rogov P."/>
            <person name="Ross K."/>
            <person name="Ryan E."/>
            <person name="Settipalli S."/>
            <person name="Shea T."/>
            <person name="Sherpa N."/>
            <person name="Shi L."/>
            <person name="Shih D."/>
            <person name="Sparrow T."/>
            <person name="Spaulding J."/>
            <person name="Stalker J."/>
            <person name="Stange-Thomann N."/>
            <person name="Stavropoulos S."/>
            <person name="Stone C."/>
            <person name="Strader C."/>
            <person name="Tesfaye S."/>
            <person name="Thomson T."/>
            <person name="Thoulutsang Y."/>
            <person name="Thoulutsang D."/>
            <person name="Topham K."/>
            <person name="Topping I."/>
            <person name="Tsamla T."/>
            <person name="Vassiliev H."/>
            <person name="Vo A."/>
            <person name="Wangchuk T."/>
            <person name="Wangdi T."/>
            <person name="Weiand M."/>
            <person name="Wilkinson J."/>
            <person name="Wilson A."/>
            <person name="Yadav S."/>
            <person name="Young G."/>
            <person name="Yu Q."/>
            <person name="Zembek L."/>
            <person name="Zhong D."/>
            <person name="Zimmer A."/>
            <person name="Zwirko Z."/>
            <person name="Jaffe D.B."/>
            <person name="Alvarez P."/>
            <person name="Brockman W."/>
            <person name="Butler J."/>
            <person name="Chin C."/>
            <person name="Gnerre S."/>
            <person name="Grabherr M."/>
            <person name="Kleber M."/>
            <person name="Mauceli E."/>
            <person name="MacCallum I."/>
        </authorList>
    </citation>
    <scope>NUCLEOTIDE SEQUENCE [LARGE SCALE GENOMIC DNA]</scope>
    <source>
        <strain evidence="3">Tucson 14030-0811.24</strain>
    </source>
</reference>
<dbReference type="OrthoDB" id="6577442at2759"/>
<evidence type="ECO:0000256" key="1">
    <source>
        <dbReference type="SAM" id="Coils"/>
    </source>
</evidence>
<proteinExistence type="predicted"/>
<evidence type="ECO:0000313" key="2">
    <source>
        <dbReference type="EMBL" id="EDW77593.1"/>
    </source>
</evidence>
<name>B4N0I0_DROWI</name>
<organism evidence="2 3">
    <name type="scientific">Drosophila willistoni</name>
    <name type="common">Fruit fly</name>
    <dbReference type="NCBI Taxonomy" id="7260"/>
    <lineage>
        <taxon>Eukaryota</taxon>
        <taxon>Metazoa</taxon>
        <taxon>Ecdysozoa</taxon>
        <taxon>Arthropoda</taxon>
        <taxon>Hexapoda</taxon>
        <taxon>Insecta</taxon>
        <taxon>Pterygota</taxon>
        <taxon>Neoptera</taxon>
        <taxon>Endopterygota</taxon>
        <taxon>Diptera</taxon>
        <taxon>Brachycera</taxon>
        <taxon>Muscomorpha</taxon>
        <taxon>Ephydroidea</taxon>
        <taxon>Drosophilidae</taxon>
        <taxon>Drosophila</taxon>
        <taxon>Sophophora</taxon>
    </lineage>
</organism>
<keyword evidence="3" id="KW-1185">Reference proteome</keyword>
<dbReference type="PhylomeDB" id="B4N0I0"/>
<protein>
    <recommendedName>
        <fullName evidence="4">BESS domain-containing protein</fullName>
    </recommendedName>
</protein>
<evidence type="ECO:0000313" key="3">
    <source>
        <dbReference type="Proteomes" id="UP000007798"/>
    </source>
</evidence>
<dbReference type="eggNOG" id="ENOG502TB9F">
    <property type="taxonomic scope" value="Eukaryota"/>
</dbReference>
<dbReference type="HOGENOM" id="CLU_064811_0_0_1"/>
<dbReference type="KEGG" id="dwi:6644430"/>
<dbReference type="FunCoup" id="B4N0I0">
    <property type="interactions" value="22"/>
</dbReference>